<dbReference type="RefSeq" id="WP_305102051.1">
    <property type="nucleotide sequence ID" value="NZ_JAUTWS010000002.1"/>
</dbReference>
<dbReference type="Pfam" id="PF00903">
    <property type="entry name" value="Glyoxalase"/>
    <property type="match status" value="1"/>
</dbReference>
<dbReference type="Gene3D" id="3.10.180.10">
    <property type="entry name" value="2,3-Dihydroxybiphenyl 1,2-Dioxygenase, domain 1"/>
    <property type="match status" value="1"/>
</dbReference>
<evidence type="ECO:0000259" key="1">
    <source>
        <dbReference type="PROSITE" id="PS51819"/>
    </source>
</evidence>
<dbReference type="SUPFAM" id="SSF54593">
    <property type="entry name" value="Glyoxalase/Bleomycin resistance protein/Dihydroxybiphenyl dioxygenase"/>
    <property type="match status" value="1"/>
</dbReference>
<protein>
    <submittedName>
        <fullName evidence="2">VOC family protein</fullName>
    </submittedName>
</protein>
<dbReference type="InterPro" id="IPR029068">
    <property type="entry name" value="Glyas_Bleomycin-R_OHBP_Dase"/>
</dbReference>
<accession>A0ABT9DTE4</accession>
<dbReference type="Proteomes" id="UP001243009">
    <property type="component" value="Unassembled WGS sequence"/>
</dbReference>
<gene>
    <name evidence="2" type="ORF">Q7A36_02410</name>
</gene>
<comment type="caution">
    <text evidence="2">The sequence shown here is derived from an EMBL/GenBank/DDBJ whole genome shotgun (WGS) entry which is preliminary data.</text>
</comment>
<dbReference type="PROSITE" id="PS51819">
    <property type="entry name" value="VOC"/>
    <property type="match status" value="1"/>
</dbReference>
<evidence type="ECO:0000313" key="2">
    <source>
        <dbReference type="EMBL" id="MDO9707179.1"/>
    </source>
</evidence>
<keyword evidence="3" id="KW-1185">Reference proteome</keyword>
<dbReference type="InterPro" id="IPR037523">
    <property type="entry name" value="VOC_core"/>
</dbReference>
<proteinExistence type="predicted"/>
<name>A0ABT9DTE4_9PROT</name>
<organism evidence="2 3">
    <name type="scientific">Paracraurococcus lichenis</name>
    <dbReference type="NCBI Taxonomy" id="3064888"/>
    <lineage>
        <taxon>Bacteria</taxon>
        <taxon>Pseudomonadati</taxon>
        <taxon>Pseudomonadota</taxon>
        <taxon>Alphaproteobacteria</taxon>
        <taxon>Acetobacterales</taxon>
        <taxon>Roseomonadaceae</taxon>
        <taxon>Paracraurococcus</taxon>
    </lineage>
</organism>
<sequence length="128" mass="13604">MDAQLSTVTVPVSDVRRAKAFYAGVLGFEILDDENVWTGRKTVHVVRLAPRGTGAAIMLANWFPSMVPGSLRGLVFETEDIEACRRTLLAAGASPSDIIAAPWGRLTVVSDPDGNHLTFQQLAAAPGG</sequence>
<reference evidence="2 3" key="1">
    <citation type="submission" date="2023-08" db="EMBL/GenBank/DDBJ databases">
        <title>The draft genome sequence of Paracraurococcus sp. LOR1-02.</title>
        <authorList>
            <person name="Kingkaew E."/>
            <person name="Tanasupawat S."/>
        </authorList>
    </citation>
    <scope>NUCLEOTIDE SEQUENCE [LARGE SCALE GENOMIC DNA]</scope>
    <source>
        <strain evidence="2 3">LOR1-02</strain>
    </source>
</reference>
<feature type="domain" description="VOC" evidence="1">
    <location>
        <begin position="4"/>
        <end position="122"/>
    </location>
</feature>
<dbReference type="EMBL" id="JAUTWS010000002">
    <property type="protein sequence ID" value="MDO9707179.1"/>
    <property type="molecule type" value="Genomic_DNA"/>
</dbReference>
<dbReference type="InterPro" id="IPR004360">
    <property type="entry name" value="Glyas_Fos-R_dOase_dom"/>
</dbReference>
<evidence type="ECO:0000313" key="3">
    <source>
        <dbReference type="Proteomes" id="UP001243009"/>
    </source>
</evidence>
<dbReference type="PANTHER" id="PTHR36437:SF2">
    <property type="entry name" value="GLYOXALASE_BLEOMYCIN RESISTANCE PROTEIN_DIOXYGENASE"/>
    <property type="match status" value="1"/>
</dbReference>
<dbReference type="PANTHER" id="PTHR36437">
    <property type="entry name" value="GLYOXALASE/BLEOMYCIN RESISTANCE PROTEIN/DIOXYGENASE"/>
    <property type="match status" value="1"/>
</dbReference>